<keyword evidence="2" id="KW-0812">Transmembrane</keyword>
<accession>A0A026WIR2</accession>
<dbReference type="EMBL" id="KK107199">
    <property type="protein sequence ID" value="EZA55541.1"/>
    <property type="molecule type" value="Genomic_DNA"/>
</dbReference>
<feature type="region of interest" description="Disordered" evidence="1">
    <location>
        <begin position="1"/>
        <end position="109"/>
    </location>
</feature>
<keyword evidence="4" id="KW-1185">Reference proteome</keyword>
<protein>
    <submittedName>
        <fullName evidence="3">Uncharacterized protein</fullName>
    </submittedName>
</protein>
<gene>
    <name evidence="3" type="ORF">X777_03795</name>
</gene>
<keyword evidence="2" id="KW-0472">Membrane</keyword>
<name>A0A026WIR2_OOCBI</name>
<feature type="compositionally biased region" description="Low complexity" evidence="1">
    <location>
        <begin position="62"/>
        <end position="83"/>
    </location>
</feature>
<sequence>METGEDREHRGWVGGREGRRDVRERMENACVGGGGSRNGGSGSEGGLRARALQRARRRAGRRGWLLVKGSTNEGETSESGGSESEAERERVRGREGCWGGSGETEFTPSGIRQFVSDHGARKMLPVVHVTGGPPSSRRRRRATAYPLGAAASIVVPGEPEGNHQHHRARETTAGAGRISRPTSTATMTMMALTVLLVLLVPAAFPDKITIGECRRRPFVRSRVPMIRR</sequence>
<evidence type="ECO:0000313" key="4">
    <source>
        <dbReference type="Proteomes" id="UP000053097"/>
    </source>
</evidence>
<feature type="compositionally biased region" description="Basic and acidic residues" evidence="1">
    <location>
        <begin position="85"/>
        <end position="95"/>
    </location>
</feature>
<reference evidence="3 4" key="1">
    <citation type="journal article" date="2014" name="Curr. Biol.">
        <title>The genome of the clonal raider ant Cerapachys biroi.</title>
        <authorList>
            <person name="Oxley P.R."/>
            <person name="Ji L."/>
            <person name="Fetter-Pruneda I."/>
            <person name="McKenzie S.K."/>
            <person name="Li C."/>
            <person name="Hu H."/>
            <person name="Zhang G."/>
            <person name="Kronauer D.J."/>
        </authorList>
    </citation>
    <scope>NUCLEOTIDE SEQUENCE [LARGE SCALE GENOMIC DNA]</scope>
</reference>
<evidence type="ECO:0000256" key="2">
    <source>
        <dbReference type="SAM" id="Phobius"/>
    </source>
</evidence>
<proteinExistence type="predicted"/>
<organism evidence="3 4">
    <name type="scientific">Ooceraea biroi</name>
    <name type="common">Clonal raider ant</name>
    <name type="synonym">Cerapachys biroi</name>
    <dbReference type="NCBI Taxonomy" id="2015173"/>
    <lineage>
        <taxon>Eukaryota</taxon>
        <taxon>Metazoa</taxon>
        <taxon>Ecdysozoa</taxon>
        <taxon>Arthropoda</taxon>
        <taxon>Hexapoda</taxon>
        <taxon>Insecta</taxon>
        <taxon>Pterygota</taxon>
        <taxon>Neoptera</taxon>
        <taxon>Endopterygota</taxon>
        <taxon>Hymenoptera</taxon>
        <taxon>Apocrita</taxon>
        <taxon>Aculeata</taxon>
        <taxon>Formicoidea</taxon>
        <taxon>Formicidae</taxon>
        <taxon>Dorylinae</taxon>
        <taxon>Ooceraea</taxon>
    </lineage>
</organism>
<feature type="transmembrane region" description="Helical" evidence="2">
    <location>
        <begin position="185"/>
        <end position="204"/>
    </location>
</feature>
<dbReference type="Proteomes" id="UP000053097">
    <property type="component" value="Unassembled WGS sequence"/>
</dbReference>
<feature type="region of interest" description="Disordered" evidence="1">
    <location>
        <begin position="155"/>
        <end position="179"/>
    </location>
</feature>
<dbReference type="AlphaFoldDB" id="A0A026WIR2"/>
<evidence type="ECO:0000313" key="3">
    <source>
        <dbReference type="EMBL" id="EZA55541.1"/>
    </source>
</evidence>
<dbReference type="OrthoDB" id="5984008at2759"/>
<keyword evidence="2" id="KW-1133">Transmembrane helix</keyword>
<feature type="compositionally biased region" description="Gly residues" evidence="1">
    <location>
        <begin position="31"/>
        <end position="45"/>
    </location>
</feature>
<feature type="compositionally biased region" description="Basic and acidic residues" evidence="1">
    <location>
        <begin position="1"/>
        <end position="27"/>
    </location>
</feature>
<evidence type="ECO:0000256" key="1">
    <source>
        <dbReference type="SAM" id="MobiDB-lite"/>
    </source>
</evidence>
<feature type="compositionally biased region" description="Basic residues" evidence="1">
    <location>
        <begin position="51"/>
        <end position="61"/>
    </location>
</feature>